<organism evidence="1 2">
    <name type="scientific">Brachionus calyciflorus</name>
    <dbReference type="NCBI Taxonomy" id="104777"/>
    <lineage>
        <taxon>Eukaryota</taxon>
        <taxon>Metazoa</taxon>
        <taxon>Spiralia</taxon>
        <taxon>Gnathifera</taxon>
        <taxon>Rotifera</taxon>
        <taxon>Eurotatoria</taxon>
        <taxon>Monogononta</taxon>
        <taxon>Pseudotrocha</taxon>
        <taxon>Ploima</taxon>
        <taxon>Brachionidae</taxon>
        <taxon>Brachionus</taxon>
    </lineage>
</organism>
<dbReference type="AlphaFoldDB" id="A0A814AY21"/>
<evidence type="ECO:0000313" key="2">
    <source>
        <dbReference type="Proteomes" id="UP000663879"/>
    </source>
</evidence>
<keyword evidence="2" id="KW-1185">Reference proteome</keyword>
<dbReference type="EMBL" id="CAJNOC010002246">
    <property type="protein sequence ID" value="CAF0921548.1"/>
    <property type="molecule type" value="Genomic_DNA"/>
</dbReference>
<dbReference type="Proteomes" id="UP000663879">
    <property type="component" value="Unassembled WGS sequence"/>
</dbReference>
<reference evidence="1" key="1">
    <citation type="submission" date="2021-02" db="EMBL/GenBank/DDBJ databases">
        <authorList>
            <person name="Nowell W R."/>
        </authorList>
    </citation>
    <scope>NUCLEOTIDE SEQUENCE</scope>
    <source>
        <strain evidence="1">Ploen Becks lab</strain>
    </source>
</reference>
<proteinExistence type="predicted"/>
<feature type="non-terminal residue" evidence="1">
    <location>
        <position position="1"/>
    </location>
</feature>
<protein>
    <submittedName>
        <fullName evidence="1">Uncharacterized protein</fullName>
    </submittedName>
</protein>
<evidence type="ECO:0000313" key="1">
    <source>
        <dbReference type="EMBL" id="CAF0921548.1"/>
    </source>
</evidence>
<accession>A0A814AY21</accession>
<name>A0A814AY21_9BILA</name>
<gene>
    <name evidence="1" type="ORF">OXX778_LOCUS12410</name>
</gene>
<comment type="caution">
    <text evidence="1">The sequence shown here is derived from an EMBL/GenBank/DDBJ whole genome shotgun (WGS) entry which is preliminary data.</text>
</comment>
<sequence length="482" mass="56920">RTGKYILSAIENWKKECLMCIISTTNSTSDLLKTIDIRAELTRTESILGLFRIENSKVLWIGNKLQIGFSFEKIKSMEKNTKLHYEYEIEQLKINLEKISKVYLEMVRKTISLNQHKMLDYRIQQSLNLLETYSFRLGKILGLHEFLLFILDSLKSEFKALVGALEFLVSNSLRNHEKITIELENFLKKLTTLKKDHILFFKNALKEMTEYFEVLTYRTENISCEKYQFKNFVWFDKNINNIENKGYQSQLRHISEAFTYYFINEISDLESFFNNNTERTMLIVSGSSHKEIFDLYYNNKNLTDIILFVFDIEKYTHVPQEYRKCFKVVNNYDDLFFSIKNLIDDAKYIRVIPLDKLPSSIAKFNSNYAYNDFSEIPKNLKNFKNLIETGNNLSYGLQKEALKKAVDNFIKIITKDNLKNEKAKEILRLYTQQTPFYSLTNMVLGSLNQPDIMDFEIWIKTLNLALKTYSSESSIDTKVKLY</sequence>